<name>A0A5C7BB00_9FLAO</name>
<keyword evidence="2" id="KW-1185">Reference proteome</keyword>
<dbReference type="AlphaFoldDB" id="A0A5C7BB00"/>
<evidence type="ECO:0000313" key="1">
    <source>
        <dbReference type="EMBL" id="TXE18113.1"/>
    </source>
</evidence>
<organism evidence="1 2">
    <name type="scientific">Psychroserpens burtonensis</name>
    <dbReference type="NCBI Taxonomy" id="49278"/>
    <lineage>
        <taxon>Bacteria</taxon>
        <taxon>Pseudomonadati</taxon>
        <taxon>Bacteroidota</taxon>
        <taxon>Flavobacteriia</taxon>
        <taxon>Flavobacteriales</taxon>
        <taxon>Flavobacteriaceae</taxon>
        <taxon>Psychroserpens</taxon>
    </lineage>
</organism>
<dbReference type="EMBL" id="VOSB01000009">
    <property type="protein sequence ID" value="TXE18113.1"/>
    <property type="molecule type" value="Genomic_DNA"/>
</dbReference>
<sequence length="135" mass="13894">MADDCSFVCDDGDAISGSSTLCTSGIYSVSNAATSVDWILVPANARTINELNTAATIIETTIANGYSGFVTLNAMIDSDRCGNNIPVNKTIHFGRPSTSGSVLTGNGGGSLDPGSTDAIVFSVSTQNINAWTHIN</sequence>
<protein>
    <submittedName>
        <fullName evidence="1">Uncharacterized protein</fullName>
    </submittedName>
</protein>
<dbReference type="RefSeq" id="WP_028871644.1">
    <property type="nucleotide sequence ID" value="NZ_VOSB01000009.1"/>
</dbReference>
<dbReference type="OrthoDB" id="4535652at2"/>
<reference evidence="1 2" key="1">
    <citation type="submission" date="2019-08" db="EMBL/GenBank/DDBJ databases">
        <title>Genome of Psychroserpens burtonensis ACAM 167.</title>
        <authorList>
            <person name="Bowman J.P."/>
        </authorList>
    </citation>
    <scope>NUCLEOTIDE SEQUENCE [LARGE SCALE GENOMIC DNA]</scope>
    <source>
        <strain evidence="1 2">ACAM 167</strain>
    </source>
</reference>
<proteinExistence type="predicted"/>
<evidence type="ECO:0000313" key="2">
    <source>
        <dbReference type="Proteomes" id="UP000321938"/>
    </source>
</evidence>
<accession>A0A5C7BB00</accession>
<dbReference type="Proteomes" id="UP000321938">
    <property type="component" value="Unassembled WGS sequence"/>
</dbReference>
<comment type="caution">
    <text evidence="1">The sequence shown here is derived from an EMBL/GenBank/DDBJ whole genome shotgun (WGS) entry which is preliminary data.</text>
</comment>
<gene>
    <name evidence="1" type="ORF">ES692_07675</name>
</gene>